<gene>
    <name evidence="2" type="ORF">UCRPA7_4701</name>
</gene>
<dbReference type="HOGENOM" id="CLU_036590_8_1_1"/>
<dbReference type="OrthoDB" id="252265at2759"/>
<dbReference type="Pfam" id="PF18785">
    <property type="entry name" value="Inv-AAD"/>
    <property type="match status" value="1"/>
</dbReference>
<keyword evidence="3" id="KW-1185">Reference proteome</keyword>
<dbReference type="InterPro" id="IPR002125">
    <property type="entry name" value="CMP_dCMP_dom"/>
</dbReference>
<accession>R8BKG8</accession>
<dbReference type="GeneID" id="19325179"/>
<evidence type="ECO:0000313" key="2">
    <source>
        <dbReference type="EMBL" id="EON99810.1"/>
    </source>
</evidence>
<dbReference type="PROSITE" id="PS51747">
    <property type="entry name" value="CYT_DCMP_DEAMINASES_2"/>
    <property type="match status" value="1"/>
</dbReference>
<dbReference type="RefSeq" id="XP_007915443.1">
    <property type="nucleotide sequence ID" value="XM_007917252.1"/>
</dbReference>
<organism evidence="2 3">
    <name type="scientific">Phaeoacremonium minimum (strain UCR-PA7)</name>
    <name type="common">Esca disease fungus</name>
    <name type="synonym">Togninia minima</name>
    <dbReference type="NCBI Taxonomy" id="1286976"/>
    <lineage>
        <taxon>Eukaryota</taxon>
        <taxon>Fungi</taxon>
        <taxon>Dikarya</taxon>
        <taxon>Ascomycota</taxon>
        <taxon>Pezizomycotina</taxon>
        <taxon>Sordariomycetes</taxon>
        <taxon>Sordariomycetidae</taxon>
        <taxon>Togniniales</taxon>
        <taxon>Togniniaceae</taxon>
        <taxon>Phaeoacremonium</taxon>
    </lineage>
</organism>
<dbReference type="eggNOG" id="KOG1018">
    <property type="taxonomic scope" value="Eukaryota"/>
</dbReference>
<name>R8BKG8_PHAM7</name>
<dbReference type="GO" id="GO:0006139">
    <property type="term" value="P:nucleobase-containing compound metabolic process"/>
    <property type="evidence" value="ECO:0007669"/>
    <property type="project" value="UniProtKB-ARBA"/>
</dbReference>
<reference evidence="3" key="1">
    <citation type="journal article" date="2013" name="Genome Announc.">
        <title>Draft genome sequence of the ascomycete Phaeoacremonium aleophilum strain UCR-PA7, a causal agent of the esca disease complex in grapevines.</title>
        <authorList>
            <person name="Blanco-Ulate B."/>
            <person name="Rolshausen P."/>
            <person name="Cantu D."/>
        </authorList>
    </citation>
    <scope>NUCLEOTIDE SEQUENCE [LARGE SCALE GENOMIC DNA]</scope>
    <source>
        <strain evidence="3">UCR-PA7</strain>
    </source>
</reference>
<evidence type="ECO:0000259" key="1">
    <source>
        <dbReference type="PROSITE" id="PS51747"/>
    </source>
</evidence>
<sequence>MMEISPGDHGAYMKYALSLAKQSPPKPTNYCVGAVLVDVPSNTILATGYTLELPGNTHAEQCCFMKLAAQHQVSEDSLKDVLPRDMALYTTMEPCSKRLSGNLPCAERVLQLAGSIKTVYVGVMEPEKFVAENTGRKALENAGIAFKKVDGLEDEILAVARAGHVVKD</sequence>
<proteinExistence type="predicted"/>
<dbReference type="Gene3D" id="3.40.140.10">
    <property type="entry name" value="Cytidine Deaminase, domain 2"/>
    <property type="match status" value="1"/>
</dbReference>
<dbReference type="GO" id="GO:0003824">
    <property type="term" value="F:catalytic activity"/>
    <property type="evidence" value="ECO:0007669"/>
    <property type="project" value="InterPro"/>
</dbReference>
<dbReference type="EMBL" id="KB933129">
    <property type="protein sequence ID" value="EON99810.1"/>
    <property type="molecule type" value="Genomic_DNA"/>
</dbReference>
<protein>
    <submittedName>
        <fullName evidence="2">Putative diaminohydroxyphosphoribosylamino-pyrimidine deaminase protein</fullName>
    </submittedName>
</protein>
<feature type="domain" description="CMP/dCMP-type deaminase" evidence="1">
    <location>
        <begin position="7"/>
        <end position="132"/>
    </location>
</feature>
<dbReference type="AlphaFoldDB" id="R8BKG8"/>
<dbReference type="InterPro" id="IPR016193">
    <property type="entry name" value="Cytidine_deaminase-like"/>
</dbReference>
<dbReference type="SUPFAM" id="SSF53927">
    <property type="entry name" value="Cytidine deaminase-like"/>
    <property type="match status" value="1"/>
</dbReference>
<dbReference type="Proteomes" id="UP000014074">
    <property type="component" value="Unassembled WGS sequence"/>
</dbReference>
<dbReference type="KEGG" id="tmn:UCRPA7_4701"/>
<evidence type="ECO:0000313" key="3">
    <source>
        <dbReference type="Proteomes" id="UP000014074"/>
    </source>
</evidence>